<dbReference type="AlphaFoldDB" id="Q4RP10"/>
<organism evidence="3">
    <name type="scientific">Tetraodon nigroviridis</name>
    <name type="common">Spotted green pufferfish</name>
    <name type="synonym">Chelonodon nigroviridis</name>
    <dbReference type="NCBI Taxonomy" id="99883"/>
    <lineage>
        <taxon>Eukaryota</taxon>
        <taxon>Metazoa</taxon>
        <taxon>Chordata</taxon>
        <taxon>Craniata</taxon>
        <taxon>Vertebrata</taxon>
        <taxon>Euteleostomi</taxon>
        <taxon>Actinopterygii</taxon>
        <taxon>Neopterygii</taxon>
        <taxon>Teleostei</taxon>
        <taxon>Neoteleostei</taxon>
        <taxon>Acanthomorphata</taxon>
        <taxon>Eupercaria</taxon>
        <taxon>Tetraodontiformes</taxon>
        <taxon>Tetradontoidea</taxon>
        <taxon>Tetraodontidae</taxon>
        <taxon>Tetraodon</taxon>
    </lineage>
</organism>
<comment type="caution">
    <text evidence="3">The sequence shown here is derived from an EMBL/GenBank/DDBJ whole genome shotgun (WGS) entry which is preliminary data.</text>
</comment>
<keyword evidence="1" id="KW-0175">Coiled coil</keyword>
<feature type="region of interest" description="Disordered" evidence="2">
    <location>
        <begin position="1"/>
        <end position="112"/>
    </location>
</feature>
<dbReference type="OrthoDB" id="8828111at2759"/>
<feature type="compositionally biased region" description="Polar residues" evidence="2">
    <location>
        <begin position="194"/>
        <end position="206"/>
    </location>
</feature>
<feature type="compositionally biased region" description="Polar residues" evidence="2">
    <location>
        <begin position="16"/>
        <end position="50"/>
    </location>
</feature>
<feature type="non-terminal residue" evidence="3">
    <location>
        <position position="1"/>
    </location>
</feature>
<dbReference type="EMBL" id="CAAE01015009">
    <property type="protein sequence ID" value="CAG09872.1"/>
    <property type="molecule type" value="Genomic_DNA"/>
</dbReference>
<name>Q4RP10_TETNG</name>
<reference evidence="3" key="2">
    <citation type="submission" date="2004-02" db="EMBL/GenBank/DDBJ databases">
        <authorList>
            <consortium name="Genoscope"/>
            <consortium name="Whitehead Institute Centre for Genome Research"/>
        </authorList>
    </citation>
    <scope>NUCLEOTIDE SEQUENCE</scope>
</reference>
<evidence type="ECO:0000256" key="2">
    <source>
        <dbReference type="SAM" id="MobiDB-lite"/>
    </source>
</evidence>
<dbReference type="PANTHER" id="PTHR23166">
    <property type="entry name" value="FILAMIN/GPBP-INTERACTING PROTEIN"/>
    <property type="match status" value="1"/>
</dbReference>
<proteinExistence type="predicted"/>
<dbReference type="InterPro" id="IPR050719">
    <property type="entry name" value="Cortactin-Actin_Reg"/>
</dbReference>
<sequence length="206" mass="21590">MSQMQGQPVHIRVTPDHQNNVATLEISSRTAEEFYSSSAPLSPNHSQPKSRITIIPTDAAATQKRKSTSGPPGPERAKSPVTIATISRAKSPEGSRAPHASSGRPLSPGPLMTVSTAIVPNTCGSPEPQEMTMGRAVFKVGHDAQAPRTGLTRIPMSKSLKTGKAVLGSLGISGGMKLESRAESQSMRIEVKKSTTSSGILQNGGK</sequence>
<dbReference type="KEGG" id="tng:GSTEN00031324G001"/>
<dbReference type="PANTHER" id="PTHR23166:SF3">
    <property type="entry name" value="FILAMIN-A-INTERACTING PROTEIN 1"/>
    <property type="match status" value="1"/>
</dbReference>
<gene>
    <name evidence="3" type="ORF">GSTENG00031324001</name>
</gene>
<protein>
    <submittedName>
        <fullName evidence="3">(spotted green pufferfish) hypothetical protein</fullName>
    </submittedName>
</protein>
<accession>Q4RP10</accession>
<feature type="region of interest" description="Disordered" evidence="2">
    <location>
        <begin position="178"/>
        <end position="206"/>
    </location>
</feature>
<evidence type="ECO:0000256" key="1">
    <source>
        <dbReference type="ARBA" id="ARBA00023054"/>
    </source>
</evidence>
<evidence type="ECO:0000313" key="3">
    <source>
        <dbReference type="EMBL" id="CAG09872.1"/>
    </source>
</evidence>
<reference evidence="3" key="1">
    <citation type="journal article" date="2004" name="Nature">
        <title>Genome duplication in the teleost fish Tetraodon nigroviridis reveals the early vertebrate proto-karyotype.</title>
        <authorList>
            <person name="Jaillon O."/>
            <person name="Aury J.-M."/>
            <person name="Brunet F."/>
            <person name="Petit J.-L."/>
            <person name="Stange-Thomann N."/>
            <person name="Mauceli E."/>
            <person name="Bouneau L."/>
            <person name="Fischer C."/>
            <person name="Ozouf-Costaz C."/>
            <person name="Bernot A."/>
            <person name="Nicaud S."/>
            <person name="Jaffe D."/>
            <person name="Fisher S."/>
            <person name="Lutfalla G."/>
            <person name="Dossat C."/>
            <person name="Segurens B."/>
            <person name="Dasilva C."/>
            <person name="Salanoubat M."/>
            <person name="Levy M."/>
            <person name="Boudet N."/>
            <person name="Castellano S."/>
            <person name="Anthouard V."/>
            <person name="Jubin C."/>
            <person name="Castelli V."/>
            <person name="Katinka M."/>
            <person name="Vacherie B."/>
            <person name="Biemont C."/>
            <person name="Skalli Z."/>
            <person name="Cattolico L."/>
            <person name="Poulain J."/>
            <person name="De Berardinis V."/>
            <person name="Cruaud C."/>
            <person name="Duprat S."/>
            <person name="Brottier P."/>
            <person name="Coutanceau J.-P."/>
            <person name="Gouzy J."/>
            <person name="Parra G."/>
            <person name="Lardier G."/>
            <person name="Chapple C."/>
            <person name="McKernan K.J."/>
            <person name="McEwan P."/>
            <person name="Bosak S."/>
            <person name="Kellis M."/>
            <person name="Volff J.-N."/>
            <person name="Guigo R."/>
            <person name="Zody M.C."/>
            <person name="Mesirov J."/>
            <person name="Lindblad-Toh K."/>
            <person name="Birren B."/>
            <person name="Nusbaum C."/>
            <person name="Kahn D."/>
            <person name="Robinson-Rechavi M."/>
            <person name="Laudet V."/>
            <person name="Schachter V."/>
            <person name="Quetier F."/>
            <person name="Saurin W."/>
            <person name="Scarpelli C."/>
            <person name="Wincker P."/>
            <person name="Lander E.S."/>
            <person name="Weissenbach J."/>
            <person name="Roest Crollius H."/>
        </authorList>
    </citation>
    <scope>NUCLEOTIDE SEQUENCE [LARGE SCALE GENOMIC DNA]</scope>
</reference>